<dbReference type="InterPro" id="IPR016167">
    <property type="entry name" value="FAD-bd_PCMH_sub1"/>
</dbReference>
<keyword evidence="10" id="KW-1185">Reference proteome</keyword>
<dbReference type="eggNOG" id="COG0277">
    <property type="taxonomic scope" value="Bacteria"/>
</dbReference>
<feature type="binding site" evidence="6">
    <location>
        <begin position="116"/>
        <end position="122"/>
    </location>
    <ligand>
        <name>FAD</name>
        <dbReference type="ChEBI" id="CHEBI:57692"/>
    </ligand>
</feature>
<evidence type="ECO:0000256" key="2">
    <source>
        <dbReference type="ARBA" id="ARBA00022630"/>
    </source>
</evidence>
<dbReference type="InterPro" id="IPR016166">
    <property type="entry name" value="FAD-bd_PCMH"/>
</dbReference>
<feature type="active site" description="Proton donor/acceptor" evidence="4">
    <location>
        <position position="447"/>
    </location>
</feature>
<reference evidence="9 10" key="1">
    <citation type="submission" date="2012-09" db="EMBL/GenBank/DDBJ databases">
        <title>Genome Sequence of alkane-degrading Bacterium Alcanivorax sp. 19-m-6.</title>
        <authorList>
            <person name="Lai Q."/>
            <person name="Shao Z."/>
        </authorList>
    </citation>
    <scope>NUCLEOTIDE SEQUENCE [LARGE SCALE GENOMIC DNA]</scope>
    <source>
        <strain evidence="9 10">19-m-6</strain>
    </source>
</reference>
<dbReference type="SUPFAM" id="SSF55103">
    <property type="entry name" value="FAD-linked oxidases, C-terminal domain"/>
    <property type="match status" value="1"/>
</dbReference>
<evidence type="ECO:0000256" key="6">
    <source>
        <dbReference type="PIRSR" id="PIRSR625650-3"/>
    </source>
</evidence>
<dbReference type="InterPro" id="IPR006094">
    <property type="entry name" value="Oxid_FAD_bind_N"/>
</dbReference>
<evidence type="ECO:0000313" key="10">
    <source>
        <dbReference type="Proteomes" id="UP000029444"/>
    </source>
</evidence>
<protein>
    <submittedName>
        <fullName evidence="9">Alkylglycerone-phosphate synthase</fullName>
    </submittedName>
</protein>
<evidence type="ECO:0000313" key="9">
    <source>
        <dbReference type="EMBL" id="KGD65786.1"/>
    </source>
</evidence>
<feature type="binding site" evidence="5">
    <location>
        <position position="387"/>
    </location>
    <ligand>
        <name>substrate</name>
    </ligand>
</feature>
<proteinExistence type="inferred from homology"/>
<dbReference type="InterPro" id="IPR036318">
    <property type="entry name" value="FAD-bd_PCMH-like_sf"/>
</dbReference>
<dbReference type="SUPFAM" id="SSF56176">
    <property type="entry name" value="FAD-binding/transporter-associated domain-like"/>
    <property type="match status" value="1"/>
</dbReference>
<dbReference type="RefSeq" id="WP_035231004.1">
    <property type="nucleotide sequence ID" value="NZ_ARXV01000003.1"/>
</dbReference>
<feature type="domain" description="FAD-binding PCMH-type" evidence="8">
    <location>
        <begin position="84"/>
        <end position="264"/>
    </location>
</feature>
<sequence>MRRWNGWGDSSNEYPLKSSGLRFLQSRLGGATPLQDAELATVIATVPDTRLPAHPLIQTDPEIRVRHARGQSLPDWLAMRSGDFGHFPDGVAEPENSEQVRELLDWAAEQNIILIPYGGGTSVAGHINPQPGDKPVLTLSLARMNTLLDLDRESQIATFGAGTPGPLLEQQLKEKGYTLGHFPQSWELSTVGGWVASRSSGQQSMRYGRIEQMFAGGRMETPRGTLNIPAIPASSAGPDIREIVLGSEGRLGIITEVKVRVTPLPELETFQVAFAPNWDVAVELVRSLTQSRLPLSMLRVSNAEETRTHLTLAGHEKLVSLLHRYLSVRGCGERKCMITFGVTGEKNQSKQTLAACKRRIRAAGGVMVGELLGRKWEESRFRSPYLRHGLWEHGYVVDTFETAVNWNQVTPAMTAMEQAVRDNAGNGEAVHVFTHLSHLYPQGSSIYTTYVFRCSDSYEKTLQRWQAIKNAAGDAIVAHGGTISHQHGVGRDHAPWLKHEKGQQGMAILEELIHAMDPRKQLNPGCLIQDDSETATL</sequence>
<feature type="binding site" evidence="6">
    <location>
        <begin position="248"/>
        <end position="254"/>
    </location>
    <ligand>
        <name>FAD</name>
        <dbReference type="ChEBI" id="CHEBI:57692"/>
    </ligand>
</feature>
<keyword evidence="2" id="KW-0285">Flavoprotein</keyword>
<dbReference type="PANTHER" id="PTHR46568:SF1">
    <property type="entry name" value="ALKYLDIHYDROXYACETONEPHOSPHATE SYNTHASE, PEROXISOMAL"/>
    <property type="match status" value="1"/>
</dbReference>
<dbReference type="InterPro" id="IPR016169">
    <property type="entry name" value="FAD-bd_PCMH_sub2"/>
</dbReference>
<dbReference type="GO" id="GO:0008610">
    <property type="term" value="P:lipid biosynthetic process"/>
    <property type="evidence" value="ECO:0007669"/>
    <property type="project" value="InterPro"/>
</dbReference>
<keyword evidence="3 6" id="KW-0274">FAD</keyword>
<dbReference type="EMBL" id="ARXV01000003">
    <property type="protein sequence ID" value="KGD65786.1"/>
    <property type="molecule type" value="Genomic_DNA"/>
</dbReference>
<dbReference type="InterPro" id="IPR016164">
    <property type="entry name" value="FAD-linked_Oxase-like_C"/>
</dbReference>
<dbReference type="Gene3D" id="3.30.70.3450">
    <property type="match status" value="1"/>
</dbReference>
<dbReference type="Gene3D" id="3.30.43.10">
    <property type="entry name" value="Uridine Diphospho-n-acetylenolpyruvylglucosamine Reductase, domain 2"/>
    <property type="match status" value="1"/>
</dbReference>
<dbReference type="Pfam" id="PF02913">
    <property type="entry name" value="FAD-oxidase_C"/>
    <property type="match status" value="1"/>
</dbReference>
<evidence type="ECO:0000256" key="1">
    <source>
        <dbReference type="ARBA" id="ARBA00008000"/>
    </source>
</evidence>
<organism evidence="9 10">
    <name type="scientific">Alcanivorax nanhaiticus</name>
    <dbReference type="NCBI Taxonomy" id="1177154"/>
    <lineage>
        <taxon>Bacteria</taxon>
        <taxon>Pseudomonadati</taxon>
        <taxon>Pseudomonadota</taxon>
        <taxon>Gammaproteobacteria</taxon>
        <taxon>Oceanospirillales</taxon>
        <taxon>Alcanivoracaceae</taxon>
        <taxon>Alcanivorax</taxon>
    </lineage>
</organism>
<dbReference type="Pfam" id="PF01565">
    <property type="entry name" value="FAD_binding_4"/>
    <property type="match status" value="1"/>
</dbReference>
<dbReference type="Proteomes" id="UP000029444">
    <property type="component" value="Unassembled WGS sequence"/>
</dbReference>
<evidence type="ECO:0000259" key="8">
    <source>
        <dbReference type="PROSITE" id="PS51387"/>
    </source>
</evidence>
<accession>A0A095SMA2</accession>
<dbReference type="PATRIC" id="fig|1177154.3.peg.1024"/>
<dbReference type="AlphaFoldDB" id="A0A095SMA2"/>
<name>A0A095SMA2_9GAMM</name>
<dbReference type="InterPro" id="IPR004113">
    <property type="entry name" value="FAD-bd_oxidored_4_C"/>
</dbReference>
<feature type="site" description="Important for enzyme activity" evidence="7">
    <location>
        <position position="299"/>
    </location>
</feature>
<dbReference type="OrthoDB" id="9811557at2"/>
<gene>
    <name evidence="9" type="ORF">Y5S_01010</name>
</gene>
<evidence type="ECO:0000256" key="4">
    <source>
        <dbReference type="PIRSR" id="PIRSR625650-1"/>
    </source>
</evidence>
<evidence type="ECO:0000256" key="3">
    <source>
        <dbReference type="ARBA" id="ARBA00022827"/>
    </source>
</evidence>
<dbReference type="InterPro" id="IPR025650">
    <property type="entry name" value="Alkyl-DHAP_Synthase"/>
</dbReference>
<dbReference type="STRING" id="1177154.Y5S_01010"/>
<comment type="caution">
    <text evidence="9">The sequence shown here is derived from an EMBL/GenBank/DDBJ whole genome shotgun (WGS) entry which is preliminary data.</text>
</comment>
<dbReference type="GO" id="GO:0008609">
    <property type="term" value="F:alkylglycerone-phosphate synthase activity"/>
    <property type="evidence" value="ECO:0007669"/>
    <property type="project" value="InterPro"/>
</dbReference>
<evidence type="ECO:0000256" key="7">
    <source>
        <dbReference type="PIRSR" id="PIRSR625650-4"/>
    </source>
</evidence>
<dbReference type="PROSITE" id="PS51387">
    <property type="entry name" value="FAD_PCMH"/>
    <property type="match status" value="1"/>
</dbReference>
<comment type="cofactor">
    <cofactor evidence="6">
        <name>FAD</name>
        <dbReference type="ChEBI" id="CHEBI:57692"/>
    </cofactor>
</comment>
<dbReference type="PANTHER" id="PTHR46568">
    <property type="entry name" value="ALKYLDIHYDROXYACETONEPHOSPHATE SYNTHASE, PEROXISOMAL"/>
    <property type="match status" value="1"/>
</dbReference>
<comment type="similarity">
    <text evidence="1">Belongs to the FAD-binding oxidoreductase/transferase type 4 family.</text>
</comment>
<dbReference type="Gene3D" id="3.30.300.330">
    <property type="match status" value="1"/>
</dbReference>
<dbReference type="Gene3D" id="3.30.465.10">
    <property type="match status" value="1"/>
</dbReference>
<evidence type="ECO:0000256" key="5">
    <source>
        <dbReference type="PIRSR" id="PIRSR625650-2"/>
    </source>
</evidence>
<dbReference type="GO" id="GO:0071949">
    <property type="term" value="F:FAD binding"/>
    <property type="evidence" value="ECO:0007669"/>
    <property type="project" value="InterPro"/>
</dbReference>